<dbReference type="InterPro" id="IPR006129">
    <property type="entry name" value="AdhesinB"/>
</dbReference>
<organism evidence="5 6">
    <name type="scientific">Actinoplanes couchii</name>
    <dbReference type="NCBI Taxonomy" id="403638"/>
    <lineage>
        <taxon>Bacteria</taxon>
        <taxon>Bacillati</taxon>
        <taxon>Actinomycetota</taxon>
        <taxon>Actinomycetes</taxon>
        <taxon>Micromonosporales</taxon>
        <taxon>Micromonosporaceae</taxon>
        <taxon>Actinoplanes</taxon>
    </lineage>
</organism>
<protein>
    <recommendedName>
        <fullName evidence="7">Periplasmic solute binding protein</fullName>
    </recommendedName>
</protein>
<dbReference type="PANTHER" id="PTHR42953">
    <property type="entry name" value="HIGH-AFFINITY ZINC UPTAKE SYSTEM PROTEIN ZNUA-RELATED"/>
    <property type="match status" value="1"/>
</dbReference>
<dbReference type="InterPro" id="IPR006128">
    <property type="entry name" value="Lipoprotein_PsaA-like"/>
</dbReference>
<keyword evidence="2 4" id="KW-0732">Signal</keyword>
<comment type="caution">
    <text evidence="5">The sequence shown here is derived from an EMBL/GenBank/DDBJ whole genome shotgun (WGS) entry which is preliminary data.</text>
</comment>
<evidence type="ECO:0000256" key="1">
    <source>
        <dbReference type="ARBA" id="ARBA00022448"/>
    </source>
</evidence>
<gene>
    <name evidence="5" type="ORF">Aco03nite_053820</name>
</gene>
<dbReference type="Pfam" id="PF01297">
    <property type="entry name" value="ZnuA"/>
    <property type="match status" value="2"/>
</dbReference>
<dbReference type="Proteomes" id="UP000612282">
    <property type="component" value="Unassembled WGS sequence"/>
</dbReference>
<name>A0ABQ3XER6_9ACTN</name>
<dbReference type="NCBIfam" id="TIGR03769">
    <property type="entry name" value="P_ac_wall_RPT"/>
    <property type="match status" value="1"/>
</dbReference>
<dbReference type="Gene3D" id="3.40.50.1980">
    <property type="entry name" value="Nitrogenase molybdenum iron protein domain"/>
    <property type="match status" value="3"/>
</dbReference>
<dbReference type="NCBIfam" id="NF038134">
    <property type="entry name" value="choice_anch_M"/>
    <property type="match status" value="1"/>
</dbReference>
<dbReference type="EMBL" id="BOMG01000064">
    <property type="protein sequence ID" value="GID56978.1"/>
    <property type="molecule type" value="Genomic_DNA"/>
</dbReference>
<feature type="chain" id="PRO_5047361614" description="Periplasmic solute binding protein" evidence="4">
    <location>
        <begin position="25"/>
        <end position="505"/>
    </location>
</feature>
<keyword evidence="6" id="KW-1185">Reference proteome</keyword>
<dbReference type="InterPro" id="IPR006127">
    <property type="entry name" value="ZnuA-like"/>
</dbReference>
<dbReference type="InterPro" id="IPR022434">
    <property type="entry name" value="ABC_LPXTG_lipo_actinobac"/>
</dbReference>
<evidence type="ECO:0000313" key="6">
    <source>
        <dbReference type="Proteomes" id="UP000612282"/>
    </source>
</evidence>
<feature type="signal peptide" evidence="4">
    <location>
        <begin position="1"/>
        <end position="24"/>
    </location>
</feature>
<comment type="similarity">
    <text evidence="3">Belongs to the bacterial solute-binding protein 9 family.</text>
</comment>
<dbReference type="InterPro" id="IPR022435">
    <property type="entry name" value="Surface-anchored_actinobac"/>
</dbReference>
<dbReference type="PRINTS" id="PR00690">
    <property type="entry name" value="ADHESNFAMILY"/>
</dbReference>
<proteinExistence type="inferred from homology"/>
<dbReference type="PROSITE" id="PS51257">
    <property type="entry name" value="PROKAR_LIPOPROTEIN"/>
    <property type="match status" value="1"/>
</dbReference>
<sequence length="505" mass="54630">MNRIPVALVACLTLAGCAAPPALSADDSRVQVITTTGILADLVRNVGGDQVLVDSIVPDNADAHAYEPTLRDVRNIVYADVAFSNYLMLEAQNVIKTLDANLPSGVEQISLAEGATKYAAEIIPLVEDVSLDTVWLGMRARGEGAAHGVDRSSDVRVSATGVSGPGRATAYLTESFGNPDTFFDSGDGFEAANGFRDDTMILPPDAHTHMSWAFREPGVYRLTLRAELAVTADSRPIPMNEQTITFAVGVDPHLSPDVTVLRGGHTDVTTDIDTGEIYLLAEDQRLDPARTVVEVPVKALREVPAGPGWRFLGRPGTSIYQLPQAVLGRHVHGEIDPHLWQDVGNAQAYVELIRDSLIAADPAGTPGYRANADRYLGELSALDAYVKKEIDAIPTANRHLVTTHDAFAYLAKAYGMPVAGFVTPNPAVEASLADRRRLTETLRNLHVRAVFLEPNLKARSSTLVEVAKQEDVRVCDIYGDAFDGRVTDYVSMMRFNADSLKRCLT</sequence>
<dbReference type="PRINTS" id="PR00691">
    <property type="entry name" value="ADHESINB"/>
</dbReference>
<evidence type="ECO:0000256" key="3">
    <source>
        <dbReference type="RuleBase" id="RU003512"/>
    </source>
</evidence>
<dbReference type="SUPFAM" id="SSF53807">
    <property type="entry name" value="Helical backbone' metal receptor"/>
    <property type="match status" value="1"/>
</dbReference>
<reference evidence="5 6" key="1">
    <citation type="submission" date="2021-01" db="EMBL/GenBank/DDBJ databases">
        <title>Whole genome shotgun sequence of Actinoplanes couchii NBRC 106145.</title>
        <authorList>
            <person name="Komaki H."/>
            <person name="Tamura T."/>
        </authorList>
    </citation>
    <scope>NUCLEOTIDE SEQUENCE [LARGE SCALE GENOMIC DNA]</scope>
    <source>
        <strain evidence="5 6">NBRC 106145</strain>
    </source>
</reference>
<dbReference type="NCBIfam" id="TIGR03772">
    <property type="entry name" value="anch_rpt_subst"/>
    <property type="match status" value="1"/>
</dbReference>
<keyword evidence="1 3" id="KW-0813">Transport</keyword>
<accession>A0ABQ3XER6</accession>
<dbReference type="RefSeq" id="WP_203799064.1">
    <property type="nucleotide sequence ID" value="NZ_BAAAQE010000094.1"/>
</dbReference>
<evidence type="ECO:0000256" key="4">
    <source>
        <dbReference type="SAM" id="SignalP"/>
    </source>
</evidence>
<evidence type="ECO:0000313" key="5">
    <source>
        <dbReference type="EMBL" id="GID56978.1"/>
    </source>
</evidence>
<evidence type="ECO:0000256" key="2">
    <source>
        <dbReference type="ARBA" id="ARBA00022729"/>
    </source>
</evidence>
<dbReference type="InterPro" id="IPR050492">
    <property type="entry name" value="Bact_metal-bind_prot9"/>
</dbReference>
<evidence type="ECO:0008006" key="7">
    <source>
        <dbReference type="Google" id="ProtNLM"/>
    </source>
</evidence>